<keyword evidence="3" id="KW-1185">Reference proteome</keyword>
<dbReference type="EMBL" id="QICD01000036">
    <property type="protein sequence ID" value="RNL38812.1"/>
    <property type="molecule type" value="Genomic_DNA"/>
</dbReference>
<gene>
    <name evidence="2" type="ORF">DMP08_11635</name>
</gene>
<dbReference type="AlphaFoldDB" id="A0A3N0AVB3"/>
<evidence type="ECO:0000313" key="3">
    <source>
        <dbReference type="Proteomes" id="UP000278632"/>
    </source>
</evidence>
<keyword evidence="1" id="KW-0812">Transmembrane</keyword>
<evidence type="ECO:0000256" key="1">
    <source>
        <dbReference type="SAM" id="Phobius"/>
    </source>
</evidence>
<comment type="caution">
    <text evidence="2">The sequence shown here is derived from an EMBL/GenBank/DDBJ whole genome shotgun (WGS) entry which is preliminary data.</text>
</comment>
<keyword evidence="1" id="KW-0472">Membrane</keyword>
<evidence type="ECO:0000313" key="2">
    <source>
        <dbReference type="EMBL" id="RNL38812.1"/>
    </source>
</evidence>
<dbReference type="RefSeq" id="WP_123193047.1">
    <property type="nucleotide sequence ID" value="NZ_QICD01000036.1"/>
</dbReference>
<reference evidence="3" key="1">
    <citation type="submission" date="2018-05" db="EMBL/GenBank/DDBJ databases">
        <title>Genome Sequencing of selected type strains of the family Eggerthellaceae.</title>
        <authorList>
            <person name="Danylec N."/>
            <person name="Stoll D.A."/>
            <person name="Doetsch A."/>
            <person name="Huch M."/>
        </authorList>
    </citation>
    <scope>NUCLEOTIDE SEQUENCE [LARGE SCALE GENOMIC DNA]</scope>
    <source>
        <strain evidence="3">DSM 16106</strain>
    </source>
</reference>
<feature type="transmembrane region" description="Helical" evidence="1">
    <location>
        <begin position="6"/>
        <end position="26"/>
    </location>
</feature>
<accession>A0A3N0AVB3</accession>
<keyword evidence="1" id="KW-1133">Transmembrane helix</keyword>
<dbReference type="Proteomes" id="UP000278632">
    <property type="component" value="Unassembled WGS sequence"/>
</dbReference>
<evidence type="ECO:0008006" key="4">
    <source>
        <dbReference type="Google" id="ProtNLM"/>
    </source>
</evidence>
<proteinExistence type="predicted"/>
<sequence>MKRMNELLVGTILVLLICALFLAPAWNYWHGRWLRSIAGNTVATDEELASPEQKRLGKRMSAVMLVCTASLLLLLGSTYVRELGGFDFVGVAIFMAIAGIVGSCAWVCLATWRDNRAIQKRSQQDGEPLSEDAKLDRRAGIVLAVILGIYLIISFVVAPLAKG</sequence>
<organism evidence="2 3">
    <name type="scientific">Paraeggerthella hongkongensis</name>
    <dbReference type="NCBI Taxonomy" id="230658"/>
    <lineage>
        <taxon>Bacteria</taxon>
        <taxon>Bacillati</taxon>
        <taxon>Actinomycetota</taxon>
        <taxon>Coriobacteriia</taxon>
        <taxon>Eggerthellales</taxon>
        <taxon>Eggerthellaceae</taxon>
        <taxon>Paraeggerthella</taxon>
    </lineage>
</organism>
<name>A0A3N0AVB3_9ACTN</name>
<dbReference type="OrthoDB" id="3177710at2"/>
<protein>
    <recommendedName>
        <fullName evidence="4">DUF3784 domain-containing protein</fullName>
    </recommendedName>
</protein>
<feature type="transmembrane region" description="Helical" evidence="1">
    <location>
        <begin position="139"/>
        <end position="161"/>
    </location>
</feature>
<feature type="transmembrane region" description="Helical" evidence="1">
    <location>
        <begin position="86"/>
        <end position="112"/>
    </location>
</feature>